<keyword evidence="1" id="KW-0732">Signal</keyword>
<dbReference type="AlphaFoldDB" id="A0A1E7F312"/>
<evidence type="ECO:0000256" key="1">
    <source>
        <dbReference type="SAM" id="SignalP"/>
    </source>
</evidence>
<evidence type="ECO:0000313" key="3">
    <source>
        <dbReference type="Proteomes" id="UP000095751"/>
    </source>
</evidence>
<accession>A0A1E7F312</accession>
<dbReference type="EMBL" id="KV784364">
    <property type="protein sequence ID" value="OEU12561.1"/>
    <property type="molecule type" value="Genomic_DNA"/>
</dbReference>
<protein>
    <submittedName>
        <fullName evidence="2">Uncharacterized protein</fullName>
    </submittedName>
</protein>
<reference evidence="2 3" key="1">
    <citation type="submission" date="2016-09" db="EMBL/GenBank/DDBJ databases">
        <title>Extensive genetic diversity and differential bi-allelic expression allows diatom success in the polar Southern Ocean.</title>
        <authorList>
            <consortium name="DOE Joint Genome Institute"/>
            <person name="Mock T."/>
            <person name="Otillar R.P."/>
            <person name="Strauss J."/>
            <person name="Dupont C."/>
            <person name="Frickenhaus S."/>
            <person name="Maumus F."/>
            <person name="Mcmullan M."/>
            <person name="Sanges R."/>
            <person name="Schmutz J."/>
            <person name="Toseland A."/>
            <person name="Valas R."/>
            <person name="Veluchamy A."/>
            <person name="Ward B.J."/>
            <person name="Allen A."/>
            <person name="Barry K."/>
            <person name="Falciatore A."/>
            <person name="Ferrante M."/>
            <person name="Fortunato A.E."/>
            <person name="Gloeckner G."/>
            <person name="Gruber A."/>
            <person name="Hipkin R."/>
            <person name="Janech M."/>
            <person name="Kroth P."/>
            <person name="Leese F."/>
            <person name="Lindquist E."/>
            <person name="Lyon B.R."/>
            <person name="Martin J."/>
            <person name="Mayer C."/>
            <person name="Parker M."/>
            <person name="Quesneville H."/>
            <person name="Raymond J."/>
            <person name="Uhlig C."/>
            <person name="Valentin K.U."/>
            <person name="Worden A.Z."/>
            <person name="Armbrust E.V."/>
            <person name="Bowler C."/>
            <person name="Green B."/>
            <person name="Moulton V."/>
            <person name="Van Oosterhout C."/>
            <person name="Grigoriev I."/>
        </authorList>
    </citation>
    <scope>NUCLEOTIDE SEQUENCE [LARGE SCALE GENOMIC DNA]</scope>
    <source>
        <strain evidence="2 3">CCMP1102</strain>
    </source>
</reference>
<evidence type="ECO:0000313" key="2">
    <source>
        <dbReference type="EMBL" id="OEU12561.1"/>
    </source>
</evidence>
<name>A0A1E7F312_9STRA</name>
<feature type="chain" id="PRO_5009192583" evidence="1">
    <location>
        <begin position="26"/>
        <end position="216"/>
    </location>
</feature>
<keyword evidence="3" id="KW-1185">Reference proteome</keyword>
<sequence length="216" mass="23144">MKFTTTFLALFAAVAASTFSSQVDARVGGDRDLVGRNEKYTIYFANSCSKKVDVTANSHSEVIPPNNCHVFNGGKQYYDTFSYKESGSGERGGQVSCKNVGSSNNDKCNLRGMPENACVIPIDRCGGPAPTEPPTSAPIPEPKCKHHCSKGKPCGNSCIPENTSCVKKTRGSACWVKEKCTKFCDAGQACGNSCISKNDTCSKTPDEGFACNKEDY</sequence>
<dbReference type="InParanoid" id="A0A1E7F312"/>
<feature type="signal peptide" evidence="1">
    <location>
        <begin position="1"/>
        <end position="25"/>
    </location>
</feature>
<dbReference type="Proteomes" id="UP000095751">
    <property type="component" value="Unassembled WGS sequence"/>
</dbReference>
<gene>
    <name evidence="2" type="ORF">FRACYDRAFT_243812</name>
</gene>
<dbReference type="KEGG" id="fcy:FRACYDRAFT_243812"/>
<proteinExistence type="predicted"/>
<organism evidence="2 3">
    <name type="scientific">Fragilariopsis cylindrus CCMP1102</name>
    <dbReference type="NCBI Taxonomy" id="635003"/>
    <lineage>
        <taxon>Eukaryota</taxon>
        <taxon>Sar</taxon>
        <taxon>Stramenopiles</taxon>
        <taxon>Ochrophyta</taxon>
        <taxon>Bacillariophyta</taxon>
        <taxon>Bacillariophyceae</taxon>
        <taxon>Bacillariophycidae</taxon>
        <taxon>Bacillariales</taxon>
        <taxon>Bacillariaceae</taxon>
        <taxon>Fragilariopsis</taxon>
    </lineage>
</organism>